<protein>
    <recommendedName>
        <fullName evidence="3">beta-lactamase</fullName>
        <ecNumber evidence="3">3.5.2.6</ecNumber>
    </recommendedName>
</protein>
<evidence type="ECO:0000256" key="3">
    <source>
        <dbReference type="ARBA" id="ARBA00012865"/>
    </source>
</evidence>
<evidence type="ECO:0000256" key="2">
    <source>
        <dbReference type="ARBA" id="ARBA00008486"/>
    </source>
</evidence>
<keyword evidence="6" id="KW-0802">TPR repeat</keyword>
<feature type="signal peptide" evidence="9">
    <location>
        <begin position="1"/>
        <end position="22"/>
    </location>
</feature>
<dbReference type="Proteomes" id="UP000535509">
    <property type="component" value="Unassembled WGS sequence"/>
</dbReference>
<keyword evidence="9" id="KW-0732">Signal</keyword>
<dbReference type="PROSITE" id="PS51257">
    <property type="entry name" value="PROKAR_LIPOPROTEIN"/>
    <property type="match status" value="1"/>
</dbReference>
<evidence type="ECO:0000256" key="6">
    <source>
        <dbReference type="ARBA" id="ARBA00022803"/>
    </source>
</evidence>
<evidence type="ECO:0000313" key="14">
    <source>
        <dbReference type="Proteomes" id="UP000535509"/>
    </source>
</evidence>
<comment type="caution">
    <text evidence="12">The sequence shown here is derived from an EMBL/GenBank/DDBJ whole genome shotgun (WGS) entry which is preliminary data.</text>
</comment>
<gene>
    <name evidence="12" type="ORF">AAH17_03025</name>
    <name evidence="13" type="ORF">AAH24_05980</name>
    <name evidence="10" type="ORF">BVH53_02545</name>
    <name evidence="11" type="ORF">CX802_04135</name>
</gene>
<dbReference type="AlphaFoldDB" id="A0A5L8KG72"/>
<evidence type="ECO:0000313" key="12">
    <source>
        <dbReference type="EMBL" id="EAK0452629.1"/>
    </source>
</evidence>
<dbReference type="SUPFAM" id="SSF81901">
    <property type="entry name" value="HCP-like"/>
    <property type="match status" value="1"/>
</dbReference>
<dbReference type="EMBL" id="AABQDW010000003">
    <property type="protein sequence ID" value="EAI5407583.1"/>
    <property type="molecule type" value="Genomic_DNA"/>
</dbReference>
<comment type="catalytic activity">
    <reaction evidence="1">
        <text>a beta-lactam + H2O = a substituted beta-amino acid</text>
        <dbReference type="Rhea" id="RHEA:20401"/>
        <dbReference type="ChEBI" id="CHEBI:15377"/>
        <dbReference type="ChEBI" id="CHEBI:35627"/>
        <dbReference type="ChEBI" id="CHEBI:140347"/>
        <dbReference type="EC" id="3.5.2.6"/>
    </reaction>
</comment>
<accession>A0A5L8KG72</accession>
<dbReference type="InterPro" id="IPR006597">
    <property type="entry name" value="Sel1-like"/>
</dbReference>
<organism evidence="12">
    <name type="scientific">Campylobacter fetus</name>
    <dbReference type="NCBI Taxonomy" id="196"/>
    <lineage>
        <taxon>Bacteria</taxon>
        <taxon>Pseudomonadati</taxon>
        <taxon>Campylobacterota</taxon>
        <taxon>Epsilonproteobacteria</taxon>
        <taxon>Campylobacterales</taxon>
        <taxon>Campylobacteraceae</taxon>
        <taxon>Campylobacter</taxon>
    </lineage>
</organism>
<evidence type="ECO:0000256" key="7">
    <source>
        <dbReference type="ARBA" id="ARBA00023157"/>
    </source>
</evidence>
<dbReference type="EMBL" id="AABTCC010000009">
    <property type="protein sequence ID" value="EAI8859033.1"/>
    <property type="molecule type" value="Genomic_DNA"/>
</dbReference>
<feature type="chain" id="PRO_5044621725" description="beta-lactamase" evidence="9">
    <location>
        <begin position="23"/>
        <end position="132"/>
    </location>
</feature>
<evidence type="ECO:0000313" key="10">
    <source>
        <dbReference type="EMBL" id="EAI5407583.1"/>
    </source>
</evidence>
<dbReference type="PANTHER" id="PTHR13891:SF1">
    <property type="entry name" value="CYTOCHROME C OXIDASE ASSEMBLY FACTOR 7"/>
    <property type="match status" value="1"/>
</dbReference>
<evidence type="ECO:0000256" key="5">
    <source>
        <dbReference type="ARBA" id="ARBA00022801"/>
    </source>
</evidence>
<dbReference type="Gene3D" id="1.25.40.10">
    <property type="entry name" value="Tetratricopeptide repeat domain"/>
    <property type="match status" value="1"/>
</dbReference>
<reference evidence="12 15" key="1">
    <citation type="submission" date="2018-05" db="EMBL/GenBank/DDBJ databases">
        <authorList>
            <consortium name="PulseNet: The National Subtyping Network for Foodborne Disease Surveillance"/>
            <person name="Tarr C.L."/>
            <person name="Trees E."/>
            <person name="Katz L.S."/>
            <person name="Carleton-Romer H.A."/>
            <person name="Stroika S."/>
            <person name="Kucerova Z."/>
            <person name="Roache K.F."/>
            <person name="Sabol A.L."/>
            <person name="Besser J."/>
            <person name="Gerner-Smidt P."/>
        </authorList>
    </citation>
    <scope>NUCLEOTIDE SEQUENCE</scope>
    <source>
        <strain evidence="12">2014D-0197</strain>
        <strain evidence="10 15">2016D-0221</strain>
        <strain evidence="13">D4313</strain>
        <strain evidence="11 14">PNUSAC001503</strain>
    </source>
</reference>
<dbReference type="EMBL" id="AACCXK010000004">
    <property type="protein sequence ID" value="EAK0452629.1"/>
    <property type="molecule type" value="Genomic_DNA"/>
</dbReference>
<keyword evidence="8" id="KW-0046">Antibiotic resistance</keyword>
<dbReference type="InterPro" id="IPR040239">
    <property type="entry name" value="HcpB-like"/>
</dbReference>
<keyword evidence="5" id="KW-0378">Hydrolase</keyword>
<dbReference type="InterPro" id="IPR011990">
    <property type="entry name" value="TPR-like_helical_dom_sf"/>
</dbReference>
<dbReference type="Proteomes" id="UP000557842">
    <property type="component" value="Unassembled WGS sequence"/>
</dbReference>
<dbReference type="EC" id="3.5.2.6" evidence="3"/>
<dbReference type="SMART" id="SM00671">
    <property type="entry name" value="SEL1"/>
    <property type="match status" value="2"/>
</dbReference>
<comment type="similarity">
    <text evidence="2">Belongs to the hcp beta-lactamase family.</text>
</comment>
<dbReference type="GO" id="GO:0046677">
    <property type="term" value="P:response to antibiotic"/>
    <property type="evidence" value="ECO:0007669"/>
    <property type="project" value="UniProtKB-KW"/>
</dbReference>
<evidence type="ECO:0000313" key="11">
    <source>
        <dbReference type="EMBL" id="EAI8859033.1"/>
    </source>
</evidence>
<keyword evidence="14" id="KW-1185">Reference proteome</keyword>
<dbReference type="GO" id="GO:0008800">
    <property type="term" value="F:beta-lactamase activity"/>
    <property type="evidence" value="ECO:0007669"/>
    <property type="project" value="UniProtKB-EC"/>
</dbReference>
<dbReference type="GeneID" id="61065182"/>
<evidence type="ECO:0000256" key="1">
    <source>
        <dbReference type="ARBA" id="ARBA00001526"/>
    </source>
</evidence>
<evidence type="ECO:0000256" key="4">
    <source>
        <dbReference type="ARBA" id="ARBA00022737"/>
    </source>
</evidence>
<evidence type="ECO:0000313" key="13">
    <source>
        <dbReference type="EMBL" id="EAK0468905.1"/>
    </source>
</evidence>
<dbReference type="RefSeq" id="WP_002850196.1">
    <property type="nucleotide sequence ID" value="NZ_AABUZP020000015.1"/>
</dbReference>
<evidence type="ECO:0000256" key="8">
    <source>
        <dbReference type="ARBA" id="ARBA00023251"/>
    </source>
</evidence>
<name>A0A5L8KG72_CAMFE</name>
<dbReference type="EMBL" id="AACCXM010000004">
    <property type="protein sequence ID" value="EAK0468905.1"/>
    <property type="molecule type" value="Genomic_DNA"/>
</dbReference>
<keyword evidence="4" id="KW-0677">Repeat</keyword>
<evidence type="ECO:0000256" key="9">
    <source>
        <dbReference type="SAM" id="SignalP"/>
    </source>
</evidence>
<proteinExistence type="inferred from homology"/>
<sequence length="132" mass="14714">MNIMKVTALIGACFFIAGCAQASAQKQVESKTLSVSQDSKIEKLDKECKSGIQASCKDLGDYFYDKLDFKTAARAYDYTCAKFQYLPACLRLAYMFESGKGMDKNLEIAKDIYIRACHSGDKESCKKAQNIK</sequence>
<evidence type="ECO:0000313" key="15">
    <source>
        <dbReference type="Proteomes" id="UP000557842"/>
    </source>
</evidence>
<keyword evidence="7" id="KW-1015">Disulfide bond</keyword>
<dbReference type="PANTHER" id="PTHR13891">
    <property type="entry name" value="CYTOCHROME C OXIDASE ASSEMBLY FACTOR 7"/>
    <property type="match status" value="1"/>
</dbReference>